<keyword evidence="1" id="KW-1133">Transmembrane helix</keyword>
<reference evidence="2" key="1">
    <citation type="submission" date="2021-05" db="EMBL/GenBank/DDBJ databases">
        <title>The genome of the haptophyte Pavlova lutheri (Diacronema luteri, Pavlovales) - a model for lipid biosynthesis in eukaryotic algae.</title>
        <authorList>
            <person name="Hulatt C.J."/>
            <person name="Posewitz M.C."/>
        </authorList>
    </citation>
    <scope>NUCLEOTIDE SEQUENCE</scope>
    <source>
        <strain evidence="2">NIVA-4/92</strain>
    </source>
</reference>
<feature type="transmembrane region" description="Helical" evidence="1">
    <location>
        <begin position="6"/>
        <end position="26"/>
    </location>
</feature>
<dbReference type="Proteomes" id="UP000751190">
    <property type="component" value="Unassembled WGS sequence"/>
</dbReference>
<evidence type="ECO:0000256" key="1">
    <source>
        <dbReference type="SAM" id="Phobius"/>
    </source>
</evidence>
<proteinExistence type="predicted"/>
<dbReference type="AlphaFoldDB" id="A0A8J6CBW1"/>
<gene>
    <name evidence="2" type="ORF">KFE25_007755</name>
</gene>
<sequence length="204" mass="21219">MAAECGAAALIGSASATGAYALLTLGRAGRADEHAAERCAAVAALGGGSALALSTSWHGLAPLLIPTQGYPLRAYALRSVVLYTTLLPPVIGATVWALMAVEGVPRARYADISAQVLGSTWILAAGCQSAYHMLLEKRSARVLAPAVALAGLLQWSMVIGTIRQDWSERGLEARGGRTSISRWRVQSAEQVKLPVAVAIKQGSD</sequence>
<evidence type="ECO:0000313" key="3">
    <source>
        <dbReference type="Proteomes" id="UP000751190"/>
    </source>
</evidence>
<name>A0A8J6CBW1_DIALT</name>
<keyword evidence="3" id="KW-1185">Reference proteome</keyword>
<evidence type="ECO:0000313" key="2">
    <source>
        <dbReference type="EMBL" id="KAG8469237.1"/>
    </source>
</evidence>
<organism evidence="2 3">
    <name type="scientific">Diacronema lutheri</name>
    <name type="common">Unicellular marine alga</name>
    <name type="synonym">Monochrysis lutheri</name>
    <dbReference type="NCBI Taxonomy" id="2081491"/>
    <lineage>
        <taxon>Eukaryota</taxon>
        <taxon>Haptista</taxon>
        <taxon>Haptophyta</taxon>
        <taxon>Pavlovophyceae</taxon>
        <taxon>Pavlovales</taxon>
        <taxon>Pavlovaceae</taxon>
        <taxon>Diacronema</taxon>
    </lineage>
</organism>
<dbReference type="EMBL" id="JAGTXO010000003">
    <property type="protein sequence ID" value="KAG8469237.1"/>
    <property type="molecule type" value="Genomic_DNA"/>
</dbReference>
<feature type="transmembrane region" description="Helical" evidence="1">
    <location>
        <begin position="38"/>
        <end position="60"/>
    </location>
</feature>
<accession>A0A8J6CBW1</accession>
<dbReference type="OrthoDB" id="10586463at2759"/>
<keyword evidence="1" id="KW-0812">Transmembrane</keyword>
<comment type="caution">
    <text evidence="2">The sequence shown here is derived from an EMBL/GenBank/DDBJ whole genome shotgun (WGS) entry which is preliminary data.</text>
</comment>
<keyword evidence="1" id="KW-0472">Membrane</keyword>
<protein>
    <submittedName>
        <fullName evidence="2">Uncharacterized protein</fullName>
    </submittedName>
</protein>
<feature type="transmembrane region" description="Helical" evidence="1">
    <location>
        <begin position="80"/>
        <end position="100"/>
    </location>
</feature>